<evidence type="ECO:0000313" key="1">
    <source>
        <dbReference type="EMBL" id="SFP10479.1"/>
    </source>
</evidence>
<evidence type="ECO:0000313" key="2">
    <source>
        <dbReference type="Proteomes" id="UP000199236"/>
    </source>
</evidence>
<proteinExistence type="predicted"/>
<dbReference type="Proteomes" id="UP000199236">
    <property type="component" value="Unassembled WGS sequence"/>
</dbReference>
<dbReference type="OrthoDB" id="8378722at2"/>
<accession>A0A1I5MLQ7</accession>
<sequence length="84" mass="9528">MNSRFTTSIIHFDHEFQFPGSDKTYPPGDYTLVREDEAIEGISWIAYRCKSICIDVPSIGTTKGQTERHTVDQDELTAMIDWGG</sequence>
<reference evidence="1 2" key="1">
    <citation type="submission" date="2016-10" db="EMBL/GenBank/DDBJ databases">
        <authorList>
            <person name="de Groot N.N."/>
        </authorList>
    </citation>
    <scope>NUCLEOTIDE SEQUENCE [LARGE SCALE GENOMIC DNA]</scope>
    <source>
        <strain evidence="1 2">CGMCC 1.9157</strain>
    </source>
</reference>
<dbReference type="EMBL" id="FOVR01000022">
    <property type="protein sequence ID" value="SFP10479.1"/>
    <property type="molecule type" value="Genomic_DNA"/>
</dbReference>
<dbReference type="AlphaFoldDB" id="A0A1I5MLQ7"/>
<protein>
    <submittedName>
        <fullName evidence="1">Uncharacterized protein</fullName>
    </submittedName>
</protein>
<organism evidence="1 2">
    <name type="scientific">Cohaesibacter marisflavi</name>
    <dbReference type="NCBI Taxonomy" id="655353"/>
    <lineage>
        <taxon>Bacteria</taxon>
        <taxon>Pseudomonadati</taxon>
        <taxon>Pseudomonadota</taxon>
        <taxon>Alphaproteobacteria</taxon>
        <taxon>Hyphomicrobiales</taxon>
        <taxon>Cohaesibacteraceae</taxon>
    </lineage>
</organism>
<keyword evidence="2" id="KW-1185">Reference proteome</keyword>
<gene>
    <name evidence="1" type="ORF">SAMN04488056_12218</name>
</gene>
<dbReference type="STRING" id="655353.SAMN04488056_12218"/>
<dbReference type="RefSeq" id="WP_090075574.1">
    <property type="nucleotide sequence ID" value="NZ_FOVR01000022.1"/>
</dbReference>
<name>A0A1I5MLQ7_9HYPH</name>